<evidence type="ECO:0000313" key="1">
    <source>
        <dbReference type="EMBL" id="KAI4325062.1"/>
    </source>
</evidence>
<keyword evidence="2" id="KW-1185">Reference proteome</keyword>
<comment type="caution">
    <text evidence="1">The sequence shown here is derived from an EMBL/GenBank/DDBJ whole genome shotgun (WGS) entry which is preliminary data.</text>
</comment>
<accession>A0ACB9MLC5</accession>
<gene>
    <name evidence="1" type="ORF">MLD38_030490</name>
</gene>
<reference evidence="2" key="1">
    <citation type="journal article" date="2023" name="Front. Plant Sci.">
        <title>Chromosomal-level genome assembly of Melastoma candidum provides insights into trichome evolution.</title>
        <authorList>
            <person name="Zhong Y."/>
            <person name="Wu W."/>
            <person name="Sun C."/>
            <person name="Zou P."/>
            <person name="Liu Y."/>
            <person name="Dai S."/>
            <person name="Zhou R."/>
        </authorList>
    </citation>
    <scope>NUCLEOTIDE SEQUENCE [LARGE SCALE GENOMIC DNA]</scope>
</reference>
<organism evidence="1 2">
    <name type="scientific">Melastoma candidum</name>
    <dbReference type="NCBI Taxonomy" id="119954"/>
    <lineage>
        <taxon>Eukaryota</taxon>
        <taxon>Viridiplantae</taxon>
        <taxon>Streptophyta</taxon>
        <taxon>Embryophyta</taxon>
        <taxon>Tracheophyta</taxon>
        <taxon>Spermatophyta</taxon>
        <taxon>Magnoliopsida</taxon>
        <taxon>eudicotyledons</taxon>
        <taxon>Gunneridae</taxon>
        <taxon>Pentapetalae</taxon>
        <taxon>rosids</taxon>
        <taxon>malvids</taxon>
        <taxon>Myrtales</taxon>
        <taxon>Melastomataceae</taxon>
        <taxon>Melastomatoideae</taxon>
        <taxon>Melastomateae</taxon>
        <taxon>Melastoma</taxon>
    </lineage>
</organism>
<sequence>MANPETARDKSDPALDELKLEKITDCRRGEDMDKNKGKDADKKASHELKHEKVLDNGCCNSQSDQEEGHEKLQVSDGKLEVVPVNKEDGRGSDAQELALRAESTPMHAEKVKRQVERSHDGQITDTVYLGQHIHPPMNNPGTVNPPASPANKKLEKPPSAKVKEKLSEVKISAYPLASVAPRSEMVPILQSFDTNRAVPRNDKVQDDDASIDSPVTKKKKRGTDSANPTAGDTPSSEARTVVHTVSEVDIVNDGHRWRKYGQKMVKGNTNPRSYYRCSWVGCPARKLVERASHDPKVVTTTYEGHHLHGMALEKTVAVHNTEGLNERSTRKALGRLRREQAAISVWPKRRRFKRYAPSGEGGGGRFPEEVCSPSRETLIGERVIPEELEEKDLAEAPDDRGGSLCPSTGRPLALVDRKQAGLTCN</sequence>
<evidence type="ECO:0000313" key="2">
    <source>
        <dbReference type="Proteomes" id="UP001057402"/>
    </source>
</evidence>
<dbReference type="Proteomes" id="UP001057402">
    <property type="component" value="Chromosome 9"/>
</dbReference>
<protein>
    <submittedName>
        <fullName evidence="1">Uncharacterized protein</fullName>
    </submittedName>
</protein>
<dbReference type="EMBL" id="CM042888">
    <property type="protein sequence ID" value="KAI4325062.1"/>
    <property type="molecule type" value="Genomic_DNA"/>
</dbReference>
<name>A0ACB9MLC5_9MYRT</name>
<proteinExistence type="predicted"/>